<organism evidence="2 3">
    <name type="scientific">Paramecium sonneborni</name>
    <dbReference type="NCBI Taxonomy" id="65129"/>
    <lineage>
        <taxon>Eukaryota</taxon>
        <taxon>Sar</taxon>
        <taxon>Alveolata</taxon>
        <taxon>Ciliophora</taxon>
        <taxon>Intramacronucleata</taxon>
        <taxon>Oligohymenophorea</taxon>
        <taxon>Peniculida</taxon>
        <taxon>Parameciidae</taxon>
        <taxon>Paramecium</taxon>
    </lineage>
</organism>
<reference evidence="2" key="1">
    <citation type="submission" date="2021-01" db="EMBL/GenBank/DDBJ databases">
        <authorList>
            <consortium name="Genoscope - CEA"/>
            <person name="William W."/>
        </authorList>
    </citation>
    <scope>NUCLEOTIDE SEQUENCE</scope>
</reference>
<gene>
    <name evidence="2" type="ORF">PSON_ATCC_30995.1.T0930170</name>
</gene>
<accession>A0A8S1Q3S7</accession>
<dbReference type="Proteomes" id="UP000692954">
    <property type="component" value="Unassembled WGS sequence"/>
</dbReference>
<evidence type="ECO:0000259" key="1">
    <source>
        <dbReference type="Pfam" id="PF16158"/>
    </source>
</evidence>
<keyword evidence="3" id="KW-1185">Reference proteome</keyword>
<dbReference type="Pfam" id="PF16158">
    <property type="entry name" value="N_BRCA1_IG"/>
    <property type="match status" value="1"/>
</dbReference>
<dbReference type="EMBL" id="CAJJDN010000093">
    <property type="protein sequence ID" value="CAD8109429.1"/>
    <property type="molecule type" value="Genomic_DNA"/>
</dbReference>
<protein>
    <recommendedName>
        <fullName evidence="1">Nbr1 FW domain-containing protein</fullName>
    </recommendedName>
</protein>
<evidence type="ECO:0000313" key="3">
    <source>
        <dbReference type="Proteomes" id="UP000692954"/>
    </source>
</evidence>
<dbReference type="OrthoDB" id="299024at2759"/>
<dbReference type="AlphaFoldDB" id="A0A8S1Q3S7"/>
<comment type="caution">
    <text evidence="2">The sequence shown here is derived from an EMBL/GenBank/DDBJ whole genome shotgun (WGS) entry which is preliminary data.</text>
</comment>
<proteinExistence type="predicted"/>
<evidence type="ECO:0000313" key="2">
    <source>
        <dbReference type="EMBL" id="CAD8109429.1"/>
    </source>
</evidence>
<name>A0A8S1Q3S7_9CILI</name>
<sequence>MSYQYYDTFISSKNKAIPCCNKQSCNLCSGKQVVQVQQDDINLIDKLIKNKLQSRFEDIKQNLKIKTLEQFLDYHQRKYSYQMIFQFNCQTKDEHGQIKIFSFKLKNDGRIDWPNQTYFKCISPKEFQDIKSYVKPLQAGAEDIQQISFEIPFIKEEQYITRWRLCCNRIDEEIQFGPTIEIPIQLEKQSESYEQCNLQTLEDLKNSVNFINFNSSDEILQQNKHKKLDINELFNLLFNKQQ</sequence>
<dbReference type="InterPro" id="IPR032350">
    <property type="entry name" value="Nbr1_FW"/>
</dbReference>
<feature type="domain" description="Nbr1 FW" evidence="1">
    <location>
        <begin position="102"/>
        <end position="185"/>
    </location>
</feature>